<feature type="compositionally biased region" description="Basic and acidic residues" evidence="1">
    <location>
        <begin position="746"/>
        <end position="761"/>
    </location>
</feature>
<feature type="compositionally biased region" description="Basic residues" evidence="1">
    <location>
        <begin position="1147"/>
        <end position="1159"/>
    </location>
</feature>
<gene>
    <name evidence="3" type="ORF">CSKR_111890</name>
</gene>
<feature type="region of interest" description="Disordered" evidence="1">
    <location>
        <begin position="745"/>
        <end position="784"/>
    </location>
</feature>
<protein>
    <submittedName>
        <fullName evidence="3">von Willebrand factor A domain-containing protein 3A</fullName>
    </submittedName>
</protein>
<dbReference type="EMBL" id="NIRI02000056">
    <property type="protein sequence ID" value="KAG5444054.1"/>
    <property type="molecule type" value="Genomic_DNA"/>
</dbReference>
<evidence type="ECO:0000256" key="1">
    <source>
        <dbReference type="SAM" id="MobiDB-lite"/>
    </source>
</evidence>
<feature type="region of interest" description="Disordered" evidence="1">
    <location>
        <begin position="1136"/>
        <end position="1173"/>
    </location>
</feature>
<comment type="caution">
    <text evidence="3">The sequence shown here is derived from an EMBL/GenBank/DDBJ whole genome shotgun (WGS) entry which is preliminary data.</text>
</comment>
<name>A0A8T1M3T6_CLOSI</name>
<keyword evidence="4" id="KW-1185">Reference proteome</keyword>
<reference evidence="3 4" key="2">
    <citation type="journal article" date="2021" name="Genomics">
        <title>High-quality reference genome for Clonorchis sinensis.</title>
        <authorList>
            <person name="Young N.D."/>
            <person name="Stroehlein A.J."/>
            <person name="Kinkar L."/>
            <person name="Wang T."/>
            <person name="Sohn W.M."/>
            <person name="Chang B.C.H."/>
            <person name="Kaur P."/>
            <person name="Weisz D."/>
            <person name="Dudchenko O."/>
            <person name="Aiden E.L."/>
            <person name="Korhonen P.K."/>
            <person name="Gasser R.B."/>
        </authorList>
    </citation>
    <scope>NUCLEOTIDE SEQUENCE [LARGE SCALE GENOMIC DNA]</scope>
    <source>
        <strain evidence="3">Cs-k2</strain>
    </source>
</reference>
<dbReference type="Pfam" id="PF13768">
    <property type="entry name" value="VWA_3"/>
    <property type="match status" value="3"/>
</dbReference>
<dbReference type="PANTHER" id="PTHR46478">
    <property type="entry name" value="VON WILLEBRAND FACTOR A DOMAIN-CONTAINING PROTEIN 3A"/>
    <property type="match status" value="1"/>
</dbReference>
<feature type="non-terminal residue" evidence="3">
    <location>
        <position position="1"/>
    </location>
</feature>
<dbReference type="AlphaFoldDB" id="A0A8T1M3T6"/>
<dbReference type="Gene3D" id="3.40.50.410">
    <property type="entry name" value="von Willebrand factor, type A domain"/>
    <property type="match status" value="2"/>
</dbReference>
<organism evidence="3 4">
    <name type="scientific">Clonorchis sinensis</name>
    <name type="common">Chinese liver fluke</name>
    <dbReference type="NCBI Taxonomy" id="79923"/>
    <lineage>
        <taxon>Eukaryota</taxon>
        <taxon>Metazoa</taxon>
        <taxon>Spiralia</taxon>
        <taxon>Lophotrochozoa</taxon>
        <taxon>Platyhelminthes</taxon>
        <taxon>Trematoda</taxon>
        <taxon>Digenea</taxon>
        <taxon>Opisthorchiida</taxon>
        <taxon>Opisthorchiata</taxon>
        <taxon>Opisthorchiidae</taxon>
        <taxon>Clonorchis</taxon>
    </lineage>
</organism>
<dbReference type="InterPro" id="IPR002035">
    <property type="entry name" value="VWF_A"/>
</dbReference>
<evidence type="ECO:0000259" key="2">
    <source>
        <dbReference type="PROSITE" id="PS50234"/>
    </source>
</evidence>
<dbReference type="InterPro" id="IPR036465">
    <property type="entry name" value="vWFA_dom_sf"/>
</dbReference>
<proteinExistence type="predicted"/>
<dbReference type="PROSITE" id="PS50234">
    <property type="entry name" value="VWFA"/>
    <property type="match status" value="1"/>
</dbReference>
<sequence length="1278" mass="144548">SVLYHFSCTGGFMEQQPNPVYVDVYGNIVWPECTSHLNTTPSVYLHEHQPNSEQPWKSNQTTKDWLKNHSLKALGLTVKDLIKAGKLSPSEVERYEARVRAGDRSVLTDLLKHSPTALEYDMETIENFECSVYTAISDYTLRIKQIMQGIRKVFGCVEGRNVGLLIDASNVNLSHGKRRALYTHLLQLLNSQLSENQIETFYLATYGTRVNTVWPCPMTSNWRVTEDARRFLQEQLVPSGCSNMLSGIKHMFVFGKRQLDCILIVCGSKPDQPSDIIIDYVDQMLSSYKAPRLHVVAYDCGHDPGLNHFLARLARVRETNTYHRYAANDETAVFESDEVAQLIREIKEAQGVIDIVRKIRLKKEALSNSQAALPLQQYPGFPGGLPTIGAHHLPQPLDLSLLYGPLTLTMLRVTSSSTGNGIWQPSSSHDWLSRHGLKARKLGLFQVLAPNAYSQVMGYIASIGRSVTAQIHEQCMTQVRWPDGTVKNVHVDLPQLFEYQKQLRELVSLLEKRVAWLTKGSRGYFGTVIEPHVVIVIDLSQQNSIYLAHIQYCLRRVLEEQIAQKTTFNLISIGSTTQAFRTTRVPVSEENLQSAWEWVKSLRCSGSRNLLAGLRFVLENEAEKDIKESPQGIYLFISGVPDQEENVITPYLEQKRCTFPNLRVHVAFYNGEDCDSEQVQEIPSRYANVTKTASVLRSIAQETGGRFHWFRETGIIESDDVRLILDEIDTVVDYSRQCQMLVESVSGKERMKSPDIDEKSSTPKSDSGILTPKAEPAKSTGPLVPRMNLLTTRRQLTTIDAQHATTRSSSKQLALEQAIATTRGNSDPLNPVGSIRAAPRRIVSGKRPNSTPGKHCAFSGRCAVPKEEEIVTSRDWLRNYSLRSLNLNLNKLVSNTACRHSINYNNPTKTLVEAKYCNGLFPLVNISGSLRHLQYTWAELEVFKHELLKLIRRYYDRLSWLLSGSRRFFGVIVEQCVVVLIDLSGSMLPHLDELKSELRRLIWEQLFKNQVVFNIIAFNSDLIEWQQAGPVLADETACHDAVAWIDQLVAEGGTSTETAICRALNHLKAVDPYTGLLPGQRRPVWMKNKLDDRQNPSTDDNPVCVSKAIYVFTDGKPDNSCASVLKAVSQLWNLNPTVMQKQSDRSKRPKAKSHRRNKLRNTQENEGPPIHTISFPLNGEAMNFLKRLSQMTGGRQHIIPTEANCSRVLCLLKEQYSRLCEEKLDSDFTGPTVSYPELRGDDLRLILREISTAHRDVHKLEYFQNVYKETKSATKTEE</sequence>
<evidence type="ECO:0000313" key="4">
    <source>
        <dbReference type="Proteomes" id="UP000286415"/>
    </source>
</evidence>
<accession>A0A8T1M3T6</accession>
<reference evidence="3 4" key="1">
    <citation type="journal article" date="2018" name="Biotechnol. Adv.">
        <title>Improved genomic resources and new bioinformatic workflow for the carcinogenic parasite Clonorchis sinensis: Biotechnological implications.</title>
        <authorList>
            <person name="Wang D."/>
            <person name="Korhonen P.K."/>
            <person name="Gasser R.B."/>
            <person name="Young N.D."/>
        </authorList>
    </citation>
    <scope>NUCLEOTIDE SEQUENCE [LARGE SCALE GENOMIC DNA]</scope>
    <source>
        <strain evidence="3">Cs-k2</strain>
    </source>
</reference>
<dbReference type="SUPFAM" id="SSF53300">
    <property type="entry name" value="vWA-like"/>
    <property type="match status" value="3"/>
</dbReference>
<dbReference type="OrthoDB" id="299997at2759"/>
<feature type="domain" description="VWFA" evidence="2">
    <location>
        <begin position="976"/>
        <end position="1219"/>
    </location>
</feature>
<evidence type="ECO:0000313" key="3">
    <source>
        <dbReference type="EMBL" id="KAG5444054.1"/>
    </source>
</evidence>
<dbReference type="PANTHER" id="PTHR46478:SF1">
    <property type="entry name" value="VON WILLEBRAND FACTOR A DOMAIN-CONTAINING PROTEIN 3A"/>
    <property type="match status" value="1"/>
</dbReference>
<dbReference type="Proteomes" id="UP000286415">
    <property type="component" value="Unassembled WGS sequence"/>
</dbReference>